<dbReference type="Proteomes" id="UP000002605">
    <property type="component" value="Chromosome 3"/>
</dbReference>
<dbReference type="InterPro" id="IPR003593">
    <property type="entry name" value="AAA+_ATPase"/>
</dbReference>
<dbReference type="SUPFAM" id="SSF52540">
    <property type="entry name" value="P-loop containing nucleoside triphosphate hydrolases"/>
    <property type="match status" value="1"/>
</dbReference>
<dbReference type="HOGENOM" id="CLU_001832_7_2_1"/>
<dbReference type="Pfam" id="PF21010">
    <property type="entry name" value="HA2_C"/>
    <property type="match status" value="1"/>
</dbReference>
<feature type="compositionally biased region" description="Acidic residues" evidence="10">
    <location>
        <begin position="195"/>
        <end position="210"/>
    </location>
</feature>
<organism evidence="14 15">
    <name type="scientific">Candida dubliniensis (strain CD36 / ATCC MYA-646 / CBS 7987 / NCPF 3949 / NRRL Y-17841)</name>
    <name type="common">Yeast</name>
    <dbReference type="NCBI Taxonomy" id="573826"/>
    <lineage>
        <taxon>Eukaryota</taxon>
        <taxon>Fungi</taxon>
        <taxon>Dikarya</taxon>
        <taxon>Ascomycota</taxon>
        <taxon>Saccharomycotina</taxon>
        <taxon>Pichiomycetes</taxon>
        <taxon>Debaryomycetaceae</taxon>
        <taxon>Candida/Lodderomyces clade</taxon>
        <taxon>Candida</taxon>
    </lineage>
</organism>
<dbReference type="InterPro" id="IPR011709">
    <property type="entry name" value="DEAD-box_helicase_OB_fold"/>
</dbReference>
<dbReference type="OrthoDB" id="10253254at2759"/>
<dbReference type="AlphaFoldDB" id="B9WE17"/>
<proteinExistence type="predicted"/>
<name>B9WE17_CANDC</name>
<dbReference type="GeneID" id="8047331"/>
<dbReference type="GO" id="GO:0003724">
    <property type="term" value="F:RNA helicase activity"/>
    <property type="evidence" value="ECO:0007669"/>
    <property type="project" value="UniProtKB-EC"/>
</dbReference>
<evidence type="ECO:0000256" key="8">
    <source>
        <dbReference type="ARBA" id="ARBA00023242"/>
    </source>
</evidence>
<dbReference type="CGD" id="CAL0000164644">
    <property type="gene designation" value="Cd36_84180"/>
</dbReference>
<evidence type="ECO:0000313" key="15">
    <source>
        <dbReference type="Proteomes" id="UP000002605"/>
    </source>
</evidence>
<dbReference type="Gene3D" id="3.40.50.300">
    <property type="entry name" value="P-loop containing nucleotide triphosphate hydrolases"/>
    <property type="match status" value="2"/>
</dbReference>
<dbReference type="Pfam" id="PF04408">
    <property type="entry name" value="WHD_HA2"/>
    <property type="match status" value="1"/>
</dbReference>
<evidence type="ECO:0000256" key="10">
    <source>
        <dbReference type="SAM" id="MobiDB-lite"/>
    </source>
</evidence>
<dbReference type="GO" id="GO:0016887">
    <property type="term" value="F:ATP hydrolysis activity"/>
    <property type="evidence" value="ECO:0007669"/>
    <property type="project" value="RHEA"/>
</dbReference>
<feature type="domain" description="Helicase ATP-binding" evidence="11">
    <location>
        <begin position="240"/>
        <end position="408"/>
    </location>
</feature>
<dbReference type="GO" id="GO:0005524">
    <property type="term" value="F:ATP binding"/>
    <property type="evidence" value="ECO:0007669"/>
    <property type="project" value="UniProtKB-KW"/>
</dbReference>
<evidence type="ECO:0000256" key="4">
    <source>
        <dbReference type="ARBA" id="ARBA00022741"/>
    </source>
</evidence>
<feature type="region of interest" description="Disordered" evidence="10">
    <location>
        <begin position="1"/>
        <end position="67"/>
    </location>
</feature>
<feature type="domain" description="Helicase C-terminal" evidence="12">
    <location>
        <begin position="433"/>
        <end position="607"/>
    </location>
</feature>
<dbReference type="PROSITE" id="PS00690">
    <property type="entry name" value="DEAH_ATP_HELICASE"/>
    <property type="match status" value="1"/>
</dbReference>
<reference evidence="14 15" key="1">
    <citation type="journal article" date="2009" name="Genome Res.">
        <title>Comparative genomics of the fungal pathogens Candida dubliniensis and Candida albicans.</title>
        <authorList>
            <person name="Jackson A.P."/>
            <person name="Gamble J.A."/>
            <person name="Yeomans T."/>
            <person name="Moran G.P."/>
            <person name="Saunders D."/>
            <person name="Harris D."/>
            <person name="Aslett M."/>
            <person name="Barrell J.F."/>
            <person name="Butler G."/>
            <person name="Citiulo F."/>
            <person name="Coleman D.C."/>
            <person name="de Groot P.W.J."/>
            <person name="Goodwin T.J."/>
            <person name="Quail M.A."/>
            <person name="McQuillan J."/>
            <person name="Munro C.A."/>
            <person name="Pain A."/>
            <person name="Poulter R.T."/>
            <person name="Rajandream M.A."/>
            <person name="Renauld H."/>
            <person name="Spiering M.J."/>
            <person name="Tivey A."/>
            <person name="Gow N.A.R."/>
            <person name="Barrell B."/>
            <person name="Sullivan D.J."/>
            <person name="Berriman M."/>
        </authorList>
    </citation>
    <scope>NUCLEOTIDE SEQUENCE [LARGE SCALE GENOMIC DNA]</scope>
    <source>
        <strain evidence="15">CD36 / ATCC MYA-646 / CBS 7987 / NCPF 3949 / NRRL Y-17841</strain>
    </source>
</reference>
<evidence type="ECO:0000256" key="1">
    <source>
        <dbReference type="ARBA" id="ARBA00004123"/>
    </source>
</evidence>
<evidence type="ECO:0000256" key="3">
    <source>
        <dbReference type="ARBA" id="ARBA00022664"/>
    </source>
</evidence>
<sequence length="866" mass="100403">MDTQTGRGVRRRRQELLDVDDDNDINNKEESVQVTQQEFPNTNSTTESTKPTTPPLPPQQTHYKRSKSKYYQFKQELEELEIQEDLSPNQQSRLDYLINKLNNWNKNKNNHNQNEYYNLPSLQQSKNELLHQRQQQKQQQQQRQQSFQPSRMNWEDEQFKRADQLILQNDDKIYINDDKEYEFVFDQSQFVNYDEKEEEELPGDEEDEEGDRNNNSASINAKYDEVRKSLPVYSYREEFLKIINENQTLIVVGETGSGKTTQLPQYLYEAGYSQNNRIIACTQPRRVAATSVAKRVADEMQVKLGEQVGYNIRFDDNCKDGITMIKYVTDGMLLREFLQDPTLEKYSVIMIDEAHERTLSTEILLSLLKDIIMTTTRKNDLKIIIASATINAEKFSKFFNNAPILNIPGRRFPVKIHYTKQPEANYIQAAITTIFQIHMTQPLPGDILVFLTGQDEIETMEEILHDSIVKLGDQINPMMVCSIYANLPQELQQKIFQQTPTNTRKIVLATNIAETSITIDGISYVIDPGYVKQNVYNPITGMESLVVVPCSRASADQRAGRAGRVGPGKCFRLFTKWSFYNELDLNQQPEIQRVNLTSVILLLLSLGINDLLGFEFMDPPSKQAIIKALNLLYALGALNSQGKLTKIGKKMSEFPLDPIFTKCILTSDKFDNTKQIISIIAMLNESSNLFYRPKDKKELADKRKQEFNDSQGDQFMLLNIWQQWVDSGYSVQWCQDYFIQYKTMKRIKNIYEQLIRLSRKIGIEVNNHQHPKESNNNDNCTLLTECLISGFFNNIVKLSPMGDCYQKLTNGKNGNNNTPCYIHPSSCLYKLKPKPKYLLYYELVLTSKEYMRNCIILDEKLIKQYL</sequence>
<keyword evidence="3" id="KW-0507">mRNA processing</keyword>
<dbReference type="KEGG" id="cdu:CD36_84180"/>
<dbReference type="InterPro" id="IPR001650">
    <property type="entry name" value="Helicase_C-like"/>
</dbReference>
<dbReference type="EMBL" id="FM992690">
    <property type="protein sequence ID" value="CAX42927.1"/>
    <property type="molecule type" value="Genomic_DNA"/>
</dbReference>
<dbReference type="GO" id="GO:0071013">
    <property type="term" value="C:catalytic step 2 spliceosome"/>
    <property type="evidence" value="ECO:0007669"/>
    <property type="project" value="TreeGrafter"/>
</dbReference>
<dbReference type="Pfam" id="PF00270">
    <property type="entry name" value="DEAD"/>
    <property type="match status" value="1"/>
</dbReference>
<dbReference type="FunFam" id="3.40.50.300:FF:000007">
    <property type="entry name" value="Pre-mRNA-splicing factor ATP-dependent RNA helicase"/>
    <property type="match status" value="1"/>
</dbReference>
<dbReference type="InterPro" id="IPR048333">
    <property type="entry name" value="HA2_WH"/>
</dbReference>
<dbReference type="InterPro" id="IPR027417">
    <property type="entry name" value="P-loop_NTPase"/>
</dbReference>
<dbReference type="EC" id="3.6.4.13" evidence="2"/>
<dbReference type="PROSITE" id="PS51194">
    <property type="entry name" value="HELICASE_CTER"/>
    <property type="match status" value="1"/>
</dbReference>
<keyword evidence="7" id="KW-0508">mRNA splicing</keyword>
<dbReference type="SMART" id="SM00490">
    <property type="entry name" value="HELICc"/>
    <property type="match status" value="1"/>
</dbReference>
<keyword evidence="6" id="KW-0067">ATP-binding</keyword>
<keyword evidence="14" id="KW-0347">Helicase</keyword>
<dbReference type="PANTHER" id="PTHR18934:SF83">
    <property type="entry name" value="PRE-MRNA-SPLICING FACTOR ATP-DEPENDENT RNA HELICASE DHX16"/>
    <property type="match status" value="1"/>
</dbReference>
<dbReference type="CDD" id="cd18791">
    <property type="entry name" value="SF2_C_RHA"/>
    <property type="match status" value="1"/>
</dbReference>
<feature type="region of interest" description="Disordered" evidence="10">
    <location>
        <begin position="128"/>
        <end position="152"/>
    </location>
</feature>
<dbReference type="RefSeq" id="XP_002419334.1">
    <property type="nucleotide sequence ID" value="XM_002419289.1"/>
</dbReference>
<evidence type="ECO:0000313" key="13">
    <source>
        <dbReference type="CGD" id="CAL0000164644"/>
    </source>
</evidence>
<dbReference type="SMART" id="SM00487">
    <property type="entry name" value="DEXDc"/>
    <property type="match status" value="1"/>
</dbReference>
<accession>B9WE17</accession>
<evidence type="ECO:0000259" key="11">
    <source>
        <dbReference type="PROSITE" id="PS51192"/>
    </source>
</evidence>
<dbReference type="SMART" id="SM00382">
    <property type="entry name" value="AAA"/>
    <property type="match status" value="1"/>
</dbReference>
<dbReference type="Gene3D" id="1.20.120.1080">
    <property type="match status" value="1"/>
</dbReference>
<evidence type="ECO:0000313" key="14">
    <source>
        <dbReference type="EMBL" id="CAX42927.1"/>
    </source>
</evidence>
<dbReference type="eggNOG" id="KOG0923">
    <property type="taxonomic scope" value="Eukaryota"/>
</dbReference>
<evidence type="ECO:0000256" key="9">
    <source>
        <dbReference type="ARBA" id="ARBA00047984"/>
    </source>
</evidence>
<dbReference type="GO" id="GO:0003723">
    <property type="term" value="F:RNA binding"/>
    <property type="evidence" value="ECO:0007669"/>
    <property type="project" value="TreeGrafter"/>
</dbReference>
<dbReference type="InterPro" id="IPR011545">
    <property type="entry name" value="DEAD/DEAH_box_helicase_dom"/>
</dbReference>
<dbReference type="VEuPathDB" id="FungiDB:CD36_84180"/>
<keyword evidence="15" id="KW-1185">Reference proteome</keyword>
<dbReference type="GO" id="GO:0022613">
    <property type="term" value="P:ribonucleoprotein complex biogenesis"/>
    <property type="evidence" value="ECO:0007669"/>
    <property type="project" value="UniProtKB-ARBA"/>
</dbReference>
<feature type="region of interest" description="Disordered" evidence="10">
    <location>
        <begin position="194"/>
        <end position="220"/>
    </location>
</feature>
<comment type="subcellular location">
    <subcellularLocation>
        <location evidence="1">Nucleus</location>
    </subcellularLocation>
</comment>
<comment type="catalytic activity">
    <reaction evidence="9">
        <text>ATP + H2O = ADP + phosphate + H(+)</text>
        <dbReference type="Rhea" id="RHEA:13065"/>
        <dbReference type="ChEBI" id="CHEBI:15377"/>
        <dbReference type="ChEBI" id="CHEBI:15378"/>
        <dbReference type="ChEBI" id="CHEBI:30616"/>
        <dbReference type="ChEBI" id="CHEBI:43474"/>
        <dbReference type="ChEBI" id="CHEBI:456216"/>
        <dbReference type="EC" id="3.6.4.13"/>
    </reaction>
</comment>
<dbReference type="InterPro" id="IPR007502">
    <property type="entry name" value="Helicase-assoc_dom"/>
</dbReference>
<dbReference type="FunFam" id="3.40.50.300:FF:000726">
    <property type="entry name" value="Pre-mRNA-splicing factor ATP-dependent RNA helicase"/>
    <property type="match status" value="1"/>
</dbReference>
<gene>
    <name evidence="13" type="ordered locus">Cd36_84180</name>
    <name evidence="14" type="ORF">CD36_84180</name>
</gene>
<dbReference type="PANTHER" id="PTHR18934">
    <property type="entry name" value="ATP-DEPENDENT RNA HELICASE"/>
    <property type="match status" value="1"/>
</dbReference>
<evidence type="ECO:0000259" key="12">
    <source>
        <dbReference type="PROSITE" id="PS51194"/>
    </source>
</evidence>
<evidence type="ECO:0000256" key="5">
    <source>
        <dbReference type="ARBA" id="ARBA00022801"/>
    </source>
</evidence>
<feature type="compositionally biased region" description="Low complexity" evidence="10">
    <location>
        <begin position="40"/>
        <end position="51"/>
    </location>
</feature>
<dbReference type="InterPro" id="IPR014001">
    <property type="entry name" value="Helicase_ATP-bd"/>
</dbReference>
<dbReference type="GO" id="GO:0071006">
    <property type="term" value="C:U2-type catalytic step 1 spliceosome"/>
    <property type="evidence" value="ECO:0007669"/>
    <property type="project" value="UniProtKB-ARBA"/>
</dbReference>
<dbReference type="Pfam" id="PF07717">
    <property type="entry name" value="OB_NTP_bind"/>
    <property type="match status" value="1"/>
</dbReference>
<evidence type="ECO:0000256" key="2">
    <source>
        <dbReference type="ARBA" id="ARBA00012552"/>
    </source>
</evidence>
<dbReference type="GO" id="GO:0000398">
    <property type="term" value="P:mRNA splicing, via spliceosome"/>
    <property type="evidence" value="ECO:0007669"/>
    <property type="project" value="UniProtKB-ARBA"/>
</dbReference>
<dbReference type="InterPro" id="IPR002464">
    <property type="entry name" value="DNA/RNA_helicase_DEAH_CS"/>
</dbReference>
<dbReference type="SMART" id="SM00847">
    <property type="entry name" value="HA2"/>
    <property type="match status" value="1"/>
</dbReference>
<keyword evidence="8" id="KW-0539">Nucleus</keyword>
<keyword evidence="5 14" id="KW-0378">Hydrolase</keyword>
<feature type="compositionally biased region" description="Low complexity" evidence="10">
    <location>
        <begin position="132"/>
        <end position="145"/>
    </location>
</feature>
<keyword evidence="4" id="KW-0547">Nucleotide-binding</keyword>
<dbReference type="Pfam" id="PF00271">
    <property type="entry name" value="Helicase_C"/>
    <property type="match status" value="1"/>
</dbReference>
<dbReference type="PROSITE" id="PS51192">
    <property type="entry name" value="HELICASE_ATP_BIND_1"/>
    <property type="match status" value="1"/>
</dbReference>
<evidence type="ECO:0000256" key="6">
    <source>
        <dbReference type="ARBA" id="ARBA00022840"/>
    </source>
</evidence>
<evidence type="ECO:0000256" key="7">
    <source>
        <dbReference type="ARBA" id="ARBA00023187"/>
    </source>
</evidence>
<protein>
    <recommendedName>
        <fullName evidence="2">RNA helicase</fullName>
        <ecNumber evidence="2">3.6.4.13</ecNumber>
    </recommendedName>
</protein>
<dbReference type="GO" id="GO:0071826">
    <property type="term" value="P:protein-RNA complex organization"/>
    <property type="evidence" value="ECO:0007669"/>
    <property type="project" value="UniProtKB-ARBA"/>
</dbReference>